<protein>
    <submittedName>
        <fullName evidence="5">Polysaccharide deacetylase family protein</fullName>
    </submittedName>
</protein>
<dbReference type="InterPro" id="IPR051398">
    <property type="entry name" value="Polysacch_Deacetylase"/>
</dbReference>
<dbReference type="PROSITE" id="PS51677">
    <property type="entry name" value="NODB"/>
    <property type="match status" value="1"/>
</dbReference>
<dbReference type="AlphaFoldDB" id="A0A6B0GN58"/>
<evidence type="ECO:0000313" key="5">
    <source>
        <dbReference type="EMBL" id="MWG36302.1"/>
    </source>
</evidence>
<dbReference type="GO" id="GO:0005975">
    <property type="term" value="P:carbohydrate metabolic process"/>
    <property type="evidence" value="ECO:0007669"/>
    <property type="project" value="InterPro"/>
</dbReference>
<dbReference type="InterPro" id="IPR002509">
    <property type="entry name" value="NODB_dom"/>
</dbReference>
<dbReference type="Gene3D" id="3.20.20.370">
    <property type="entry name" value="Glycoside hydrolase/deacetylase"/>
    <property type="match status" value="1"/>
</dbReference>
<gene>
    <name evidence="5" type="ORF">GQS65_17740</name>
</gene>
<keyword evidence="6" id="KW-1185">Reference proteome</keyword>
<feature type="compositionally biased region" description="Basic and acidic residues" evidence="3">
    <location>
        <begin position="129"/>
        <end position="141"/>
    </location>
</feature>
<evidence type="ECO:0000313" key="6">
    <source>
        <dbReference type="Proteomes" id="UP000451471"/>
    </source>
</evidence>
<accession>A0A6B0GN58</accession>
<evidence type="ECO:0000256" key="3">
    <source>
        <dbReference type="SAM" id="MobiDB-lite"/>
    </source>
</evidence>
<keyword evidence="2" id="KW-0732">Signal</keyword>
<dbReference type="SUPFAM" id="SSF88713">
    <property type="entry name" value="Glycoside hydrolase/deacetylase"/>
    <property type="match status" value="1"/>
</dbReference>
<comment type="subcellular location">
    <subcellularLocation>
        <location evidence="1">Secreted</location>
    </subcellularLocation>
</comment>
<dbReference type="RefSeq" id="WP_158205963.1">
    <property type="nucleotide sequence ID" value="NZ_WSZK01000034.1"/>
</dbReference>
<dbReference type="GO" id="GO:0016810">
    <property type="term" value="F:hydrolase activity, acting on carbon-nitrogen (but not peptide) bonds"/>
    <property type="evidence" value="ECO:0007669"/>
    <property type="project" value="InterPro"/>
</dbReference>
<dbReference type="Pfam" id="PF01522">
    <property type="entry name" value="Polysacc_deac_1"/>
    <property type="match status" value="1"/>
</dbReference>
<evidence type="ECO:0000256" key="2">
    <source>
        <dbReference type="ARBA" id="ARBA00022729"/>
    </source>
</evidence>
<organism evidence="5 6">
    <name type="scientific">Halomarina oriensis</name>
    <dbReference type="NCBI Taxonomy" id="671145"/>
    <lineage>
        <taxon>Archaea</taxon>
        <taxon>Methanobacteriati</taxon>
        <taxon>Methanobacteriota</taxon>
        <taxon>Stenosarchaea group</taxon>
        <taxon>Halobacteria</taxon>
        <taxon>Halobacteriales</taxon>
        <taxon>Natronomonadaceae</taxon>
        <taxon>Halomarina</taxon>
    </lineage>
</organism>
<dbReference type="InterPro" id="IPR011330">
    <property type="entry name" value="Glyco_hydro/deAcase_b/a-brl"/>
</dbReference>
<dbReference type="PANTHER" id="PTHR34216:SF3">
    <property type="entry name" value="POLY-BETA-1,6-N-ACETYL-D-GLUCOSAMINE N-DEACETYLASE"/>
    <property type="match status" value="1"/>
</dbReference>
<evidence type="ECO:0000259" key="4">
    <source>
        <dbReference type="PROSITE" id="PS51677"/>
    </source>
</evidence>
<dbReference type="OrthoDB" id="351090at2157"/>
<dbReference type="GO" id="GO:0005576">
    <property type="term" value="C:extracellular region"/>
    <property type="evidence" value="ECO:0007669"/>
    <property type="project" value="UniProtKB-SubCell"/>
</dbReference>
<comment type="caution">
    <text evidence="5">The sequence shown here is derived from an EMBL/GenBank/DDBJ whole genome shotgun (WGS) entry which is preliminary data.</text>
</comment>
<name>A0A6B0GN58_9EURY</name>
<feature type="domain" description="NodB homology" evidence="4">
    <location>
        <begin position="60"/>
        <end position="314"/>
    </location>
</feature>
<dbReference type="EMBL" id="WSZK01000034">
    <property type="protein sequence ID" value="MWG36302.1"/>
    <property type="molecule type" value="Genomic_DNA"/>
</dbReference>
<evidence type="ECO:0000256" key="1">
    <source>
        <dbReference type="ARBA" id="ARBA00004613"/>
    </source>
</evidence>
<sequence>MRVPMYHYVRPTVDRPPGGYYRLALADFRAQLDRLASRYDLLDREQALAVLRGERPPPDDGVLLTFDDGLVDHHEWVLPELRDRGVCGVFFVTTGPLDGCVPAVHRVHALLGAVPAREVHAALRETMADRDVSPDRGRSADTYDEGGVTGDDAEAAAAVKRLVNFELPPTSVSKLVGAVEERLSKPTPSVDSYYLSATQLRDLDEAGMLLGAHTVTHPVLSRLPPAAQRVEVRDSFDRLESLVGPLDVRLFAYPYGGAETFTDETTAILQESGCDLAFTTVSGTVDAESLTTSPYELRRQDCNEFPHGGATFDL</sequence>
<dbReference type="Proteomes" id="UP000451471">
    <property type="component" value="Unassembled WGS sequence"/>
</dbReference>
<proteinExistence type="predicted"/>
<dbReference type="PANTHER" id="PTHR34216">
    <property type="match status" value="1"/>
</dbReference>
<feature type="region of interest" description="Disordered" evidence="3">
    <location>
        <begin position="129"/>
        <end position="149"/>
    </location>
</feature>
<reference evidence="5 6" key="1">
    <citation type="submission" date="2019-12" db="EMBL/GenBank/DDBJ databases">
        <title>Halocatena pleomorpha gen. nov. sp. nov., an extremely halophilic archaeon of family Halobacteriaceae isolated from saltpan soil.</title>
        <authorList>
            <person name="Pal Y."/>
            <person name="Verma A."/>
            <person name="Krishnamurthi S."/>
            <person name="Kumar P."/>
        </authorList>
    </citation>
    <scope>NUCLEOTIDE SEQUENCE [LARGE SCALE GENOMIC DNA]</scope>
    <source>
        <strain evidence="5 6">JCM 16495</strain>
    </source>
</reference>